<keyword evidence="6" id="KW-1185">Reference proteome</keyword>
<dbReference type="Proteomes" id="UP001320898">
    <property type="component" value="Unassembled WGS sequence"/>
</dbReference>
<feature type="domain" description="DUF2207" evidence="3">
    <location>
        <begin position="39"/>
        <end position="227"/>
    </location>
</feature>
<organism evidence="5 6">
    <name type="scientific">Microbaculum marinisediminis</name>
    <dbReference type="NCBI Taxonomy" id="2931392"/>
    <lineage>
        <taxon>Bacteria</taxon>
        <taxon>Pseudomonadati</taxon>
        <taxon>Pseudomonadota</taxon>
        <taxon>Alphaproteobacteria</taxon>
        <taxon>Hyphomicrobiales</taxon>
        <taxon>Tepidamorphaceae</taxon>
        <taxon>Microbaculum</taxon>
    </lineage>
</organism>
<keyword evidence="2" id="KW-1133">Transmembrane helix</keyword>
<dbReference type="InterPro" id="IPR048389">
    <property type="entry name" value="YciQ-like_C"/>
</dbReference>
<keyword evidence="2" id="KW-0472">Membrane</keyword>
<feature type="domain" description="Predicted membrane protein YciQ-like C-terminal" evidence="4">
    <location>
        <begin position="459"/>
        <end position="570"/>
    </location>
</feature>
<dbReference type="EMBL" id="JALIDZ010000007">
    <property type="protein sequence ID" value="MCT8973329.1"/>
    <property type="molecule type" value="Genomic_DNA"/>
</dbReference>
<reference evidence="5 6" key="1">
    <citation type="submission" date="2022-04" db="EMBL/GenBank/DDBJ databases">
        <authorList>
            <person name="Ye Y.-Q."/>
            <person name="Du Z.-J."/>
        </authorList>
    </citation>
    <scope>NUCLEOTIDE SEQUENCE [LARGE SCALE GENOMIC DNA]</scope>
    <source>
        <strain evidence="5 6">A6E488</strain>
    </source>
</reference>
<evidence type="ECO:0000313" key="5">
    <source>
        <dbReference type="EMBL" id="MCT8973329.1"/>
    </source>
</evidence>
<evidence type="ECO:0000313" key="6">
    <source>
        <dbReference type="Proteomes" id="UP001320898"/>
    </source>
</evidence>
<proteinExistence type="predicted"/>
<dbReference type="Pfam" id="PF09972">
    <property type="entry name" value="DUF2207"/>
    <property type="match status" value="1"/>
</dbReference>
<evidence type="ECO:0000259" key="4">
    <source>
        <dbReference type="Pfam" id="PF20990"/>
    </source>
</evidence>
<feature type="transmembrane region" description="Helical" evidence="2">
    <location>
        <begin position="461"/>
        <end position="482"/>
    </location>
</feature>
<name>A0AAW5R0J5_9HYPH</name>
<keyword evidence="2" id="KW-0812">Transmembrane</keyword>
<gene>
    <name evidence="5" type="ORF">MUB46_15820</name>
</gene>
<dbReference type="RefSeq" id="WP_261616906.1">
    <property type="nucleotide sequence ID" value="NZ_JALIDZ010000007.1"/>
</dbReference>
<accession>A0AAW5R0J5</accession>
<feature type="transmembrane region" description="Helical" evidence="2">
    <location>
        <begin position="396"/>
        <end position="415"/>
    </location>
</feature>
<comment type="caution">
    <text evidence="5">The sequence shown here is derived from an EMBL/GenBank/DDBJ whole genome shotgun (WGS) entry which is preliminary data.</text>
</comment>
<dbReference type="AlphaFoldDB" id="A0AAW5R0J5"/>
<protein>
    <submittedName>
        <fullName evidence="5">DUF2207 domain-containing protein</fullName>
    </submittedName>
</protein>
<feature type="transmembrane region" description="Helical" evidence="2">
    <location>
        <begin position="248"/>
        <end position="267"/>
    </location>
</feature>
<feature type="domain" description="Predicted membrane protein YciQ-like C-terminal" evidence="4">
    <location>
        <begin position="284"/>
        <end position="453"/>
    </location>
</feature>
<evidence type="ECO:0000259" key="3">
    <source>
        <dbReference type="Pfam" id="PF09972"/>
    </source>
</evidence>
<feature type="transmembrane region" description="Helical" evidence="2">
    <location>
        <begin position="488"/>
        <end position="508"/>
    </location>
</feature>
<dbReference type="Pfam" id="PF20990">
    <property type="entry name" value="DUF2207_C"/>
    <property type="match status" value="2"/>
</dbReference>
<dbReference type="InterPro" id="IPR018702">
    <property type="entry name" value="DUF2207"/>
</dbReference>
<evidence type="ECO:0000256" key="1">
    <source>
        <dbReference type="SAM" id="MobiDB-lite"/>
    </source>
</evidence>
<sequence>MLATYLRRLAVAVGLVAFTVAGLTGSALAQVDGYSREAIRDFAVRIVVEPDGSILVTEDIEVVALGYDIRRGIYRDIPLGGTALGLLGRARFDLVQALKNGQPEPHRIENDGANLRIYFGSPDVFLDQGVYRYRLVYRMSDQVRRFDDFDEIYWNVTGNEWSFPIENASAVVIPPPGAPVTQTAVYTGFYGQSGNDAVVGETAGGEPRFRTTRSLAPGEGMTVAVGWPPGYLDPITGSQRLTQWLERWGAYIAAAVSLGLVLLYYLIVWVKVGRDPRGGTVIPVYHPEIPPAAMRYIERMGFDDTCFAAAVINLAVKGHLAIAKDKKKQTLKALDRADGKPMSPGETVLYDGLFAFDDQVTIQRSSRSLLNAAASALKGHFDKIFNRTYFRRNRGWFALGVVITILGWAASAIFSARHVEALFLAIFPAIFTVVIGSAGFRAWKSMRQFRQSGEPGQIVSAVLQAFIVTVMAIGISGVFLGIGTEIGVIPFLTLIGVGLLNVVFFHLLKAPTAIGRAALDEIEGTRLYLTVAEEDRLKFANPPDKTPEHFHELLPYAIALDVETAWTEQFKAEIEAARTKDDGNPYLKPSWYSGSSRGGGFSDTRQLRAVGSSLGAAYSAATVTRSSGGSGSSGGGSSGGGGGGGGGGGW</sequence>
<evidence type="ECO:0000256" key="2">
    <source>
        <dbReference type="SAM" id="Phobius"/>
    </source>
</evidence>
<feature type="transmembrane region" description="Helical" evidence="2">
    <location>
        <begin position="421"/>
        <end position="440"/>
    </location>
</feature>
<feature type="compositionally biased region" description="Gly residues" evidence="1">
    <location>
        <begin position="628"/>
        <end position="650"/>
    </location>
</feature>
<feature type="region of interest" description="Disordered" evidence="1">
    <location>
        <begin position="623"/>
        <end position="650"/>
    </location>
</feature>